<dbReference type="AlphaFoldDB" id="A0A9Q1G2J0"/>
<name>A0A9Q1G2J0_SYNKA</name>
<reference evidence="2" key="1">
    <citation type="journal article" date="2023" name="Science">
        <title>Genome structures resolve the early diversification of teleost fishes.</title>
        <authorList>
            <person name="Parey E."/>
            <person name="Louis A."/>
            <person name="Montfort J."/>
            <person name="Bouchez O."/>
            <person name="Roques C."/>
            <person name="Iampietro C."/>
            <person name="Lluch J."/>
            <person name="Castinel A."/>
            <person name="Donnadieu C."/>
            <person name="Desvignes T."/>
            <person name="Floi Bucao C."/>
            <person name="Jouanno E."/>
            <person name="Wen M."/>
            <person name="Mejri S."/>
            <person name="Dirks R."/>
            <person name="Jansen H."/>
            <person name="Henkel C."/>
            <person name="Chen W.J."/>
            <person name="Zahm M."/>
            <person name="Cabau C."/>
            <person name="Klopp C."/>
            <person name="Thompson A.W."/>
            <person name="Robinson-Rechavi M."/>
            <person name="Braasch I."/>
            <person name="Lecointre G."/>
            <person name="Bobe J."/>
            <person name="Postlethwait J.H."/>
            <person name="Berthelot C."/>
            <person name="Roest Crollius H."/>
            <person name="Guiguen Y."/>
        </authorList>
    </citation>
    <scope>NUCLEOTIDE SEQUENCE</scope>
    <source>
        <strain evidence="2">WJC10195</strain>
    </source>
</reference>
<protein>
    <submittedName>
        <fullName evidence="2">Uncharacterized protein</fullName>
    </submittedName>
</protein>
<sequence length="164" mass="17421">MAASLPSSTYCCKKQAPANAPHPPRSHSLEFSQVHQALCDTRSSVDLSTVPSGGREREQRPPQTPSPLADPLSHHDRSGPQRSFQAGACFNSAFRVQFCGGVAGEDAAEVVKSRRSCSALSRCGGCGEGEIAQSSVHLRQQGGLHCLCVALVSEVLREPHLSVM</sequence>
<feature type="region of interest" description="Disordered" evidence="1">
    <location>
        <begin position="45"/>
        <end position="80"/>
    </location>
</feature>
<keyword evidence="3" id="KW-1185">Reference proteome</keyword>
<evidence type="ECO:0000256" key="1">
    <source>
        <dbReference type="SAM" id="MobiDB-lite"/>
    </source>
</evidence>
<dbReference type="EMBL" id="JAINUF010000002">
    <property type="protein sequence ID" value="KAJ8373836.1"/>
    <property type="molecule type" value="Genomic_DNA"/>
</dbReference>
<evidence type="ECO:0000313" key="2">
    <source>
        <dbReference type="EMBL" id="KAJ8373836.1"/>
    </source>
</evidence>
<gene>
    <name evidence="2" type="ORF">SKAU_G00044160</name>
</gene>
<organism evidence="2 3">
    <name type="scientific">Synaphobranchus kaupii</name>
    <name type="common">Kaup's arrowtooth eel</name>
    <dbReference type="NCBI Taxonomy" id="118154"/>
    <lineage>
        <taxon>Eukaryota</taxon>
        <taxon>Metazoa</taxon>
        <taxon>Chordata</taxon>
        <taxon>Craniata</taxon>
        <taxon>Vertebrata</taxon>
        <taxon>Euteleostomi</taxon>
        <taxon>Actinopterygii</taxon>
        <taxon>Neopterygii</taxon>
        <taxon>Teleostei</taxon>
        <taxon>Anguilliformes</taxon>
        <taxon>Synaphobranchidae</taxon>
        <taxon>Synaphobranchus</taxon>
    </lineage>
</organism>
<proteinExistence type="predicted"/>
<dbReference type="Proteomes" id="UP001152622">
    <property type="component" value="Chromosome 2"/>
</dbReference>
<feature type="region of interest" description="Disordered" evidence="1">
    <location>
        <begin position="1"/>
        <end position="29"/>
    </location>
</feature>
<comment type="caution">
    <text evidence="2">The sequence shown here is derived from an EMBL/GenBank/DDBJ whole genome shotgun (WGS) entry which is preliminary data.</text>
</comment>
<accession>A0A9Q1G2J0</accession>
<evidence type="ECO:0000313" key="3">
    <source>
        <dbReference type="Proteomes" id="UP001152622"/>
    </source>
</evidence>
<feature type="compositionally biased region" description="Polar residues" evidence="1">
    <location>
        <begin position="1"/>
        <end position="10"/>
    </location>
</feature>